<feature type="transmembrane region" description="Helical" evidence="7">
    <location>
        <begin position="119"/>
        <end position="149"/>
    </location>
</feature>
<keyword evidence="2 7" id="KW-0813">Transport</keyword>
<comment type="subcellular location">
    <subcellularLocation>
        <location evidence="1 7">Cell membrane</location>
        <topology evidence="1 7">Multi-pass membrane protein</topology>
    </subcellularLocation>
</comment>
<evidence type="ECO:0000256" key="3">
    <source>
        <dbReference type="ARBA" id="ARBA00022475"/>
    </source>
</evidence>
<reference evidence="10 11" key="1">
    <citation type="submission" date="2018-05" db="EMBL/GenBank/DDBJ databases">
        <title>Brachybacterium sp. M1HQ-2T, whole genome shotgun sequence.</title>
        <authorList>
            <person name="Tuo L."/>
        </authorList>
    </citation>
    <scope>NUCLEOTIDE SEQUENCE [LARGE SCALE GENOMIC DNA]</scope>
    <source>
        <strain evidence="10 11">M1HQ-2</strain>
    </source>
</reference>
<keyword evidence="4 7" id="KW-0812">Transmembrane</keyword>
<comment type="similarity">
    <text evidence="7">Belongs to the binding-protein-dependent transport system permease family.</text>
</comment>
<dbReference type="OrthoDB" id="9805974at2"/>
<dbReference type="RefSeq" id="WP_109275367.1">
    <property type="nucleotide sequence ID" value="NZ_QFKX01000002.1"/>
</dbReference>
<feature type="compositionally biased region" description="Low complexity" evidence="8">
    <location>
        <begin position="1"/>
        <end position="15"/>
    </location>
</feature>
<dbReference type="EMBL" id="QFKX01000002">
    <property type="protein sequence ID" value="PWH06772.1"/>
    <property type="molecule type" value="Genomic_DNA"/>
</dbReference>
<evidence type="ECO:0000256" key="6">
    <source>
        <dbReference type="ARBA" id="ARBA00023136"/>
    </source>
</evidence>
<evidence type="ECO:0000256" key="8">
    <source>
        <dbReference type="SAM" id="MobiDB-lite"/>
    </source>
</evidence>
<dbReference type="Pfam" id="PF00528">
    <property type="entry name" value="BPD_transp_1"/>
    <property type="match status" value="1"/>
</dbReference>
<evidence type="ECO:0000256" key="5">
    <source>
        <dbReference type="ARBA" id="ARBA00022989"/>
    </source>
</evidence>
<evidence type="ECO:0000256" key="1">
    <source>
        <dbReference type="ARBA" id="ARBA00004651"/>
    </source>
</evidence>
<dbReference type="InterPro" id="IPR035906">
    <property type="entry name" value="MetI-like_sf"/>
</dbReference>
<dbReference type="PANTHER" id="PTHR30193">
    <property type="entry name" value="ABC TRANSPORTER PERMEASE PROTEIN"/>
    <property type="match status" value="1"/>
</dbReference>
<dbReference type="InterPro" id="IPR000515">
    <property type="entry name" value="MetI-like"/>
</dbReference>
<dbReference type="CDD" id="cd06261">
    <property type="entry name" value="TM_PBP2"/>
    <property type="match status" value="1"/>
</dbReference>
<dbReference type="Gene3D" id="1.10.3720.10">
    <property type="entry name" value="MetI-like"/>
    <property type="match status" value="1"/>
</dbReference>
<keyword evidence="11" id="KW-1185">Reference proteome</keyword>
<dbReference type="AlphaFoldDB" id="A0A2U2RLM8"/>
<proteinExistence type="inferred from homology"/>
<dbReference type="PROSITE" id="PS50928">
    <property type="entry name" value="ABC_TM1"/>
    <property type="match status" value="1"/>
</dbReference>
<feature type="compositionally biased region" description="Basic and acidic residues" evidence="8">
    <location>
        <begin position="19"/>
        <end position="29"/>
    </location>
</feature>
<dbReference type="InterPro" id="IPR051393">
    <property type="entry name" value="ABC_transporter_permease"/>
</dbReference>
<dbReference type="PANTHER" id="PTHR30193:SF37">
    <property type="entry name" value="INNER MEMBRANE ABC TRANSPORTER PERMEASE PROTEIN YCJO"/>
    <property type="match status" value="1"/>
</dbReference>
<dbReference type="SUPFAM" id="SSF161098">
    <property type="entry name" value="MetI-like"/>
    <property type="match status" value="1"/>
</dbReference>
<evidence type="ECO:0000256" key="7">
    <source>
        <dbReference type="RuleBase" id="RU363032"/>
    </source>
</evidence>
<keyword evidence="6 7" id="KW-0472">Membrane</keyword>
<evidence type="ECO:0000256" key="2">
    <source>
        <dbReference type="ARBA" id="ARBA00022448"/>
    </source>
</evidence>
<feature type="domain" description="ABC transmembrane type-1" evidence="9">
    <location>
        <begin position="123"/>
        <end position="335"/>
    </location>
</feature>
<feature type="transmembrane region" description="Helical" evidence="7">
    <location>
        <begin position="260"/>
        <end position="279"/>
    </location>
</feature>
<feature type="region of interest" description="Disordered" evidence="8">
    <location>
        <begin position="1"/>
        <end position="47"/>
    </location>
</feature>
<dbReference type="GO" id="GO:0005886">
    <property type="term" value="C:plasma membrane"/>
    <property type="evidence" value="ECO:0007669"/>
    <property type="project" value="UniProtKB-SubCell"/>
</dbReference>
<evidence type="ECO:0000256" key="4">
    <source>
        <dbReference type="ARBA" id="ARBA00022692"/>
    </source>
</evidence>
<feature type="transmembrane region" description="Helical" evidence="7">
    <location>
        <begin position="208"/>
        <end position="230"/>
    </location>
</feature>
<feature type="transmembrane region" description="Helical" evidence="7">
    <location>
        <begin position="64"/>
        <end position="82"/>
    </location>
</feature>
<organism evidence="10 11">
    <name type="scientific">Brachybacterium endophyticum</name>
    <dbReference type="NCBI Taxonomy" id="2182385"/>
    <lineage>
        <taxon>Bacteria</taxon>
        <taxon>Bacillati</taxon>
        <taxon>Actinomycetota</taxon>
        <taxon>Actinomycetes</taxon>
        <taxon>Micrococcales</taxon>
        <taxon>Dermabacteraceae</taxon>
        <taxon>Brachybacterium</taxon>
    </lineage>
</organism>
<accession>A0A2U2RLM8</accession>
<keyword evidence="3" id="KW-1003">Cell membrane</keyword>
<gene>
    <name evidence="10" type="ORF">DEO23_07580</name>
</gene>
<protein>
    <submittedName>
        <fullName evidence="10">Glycerol-3-phosphate ABC transporter permease</fullName>
    </submittedName>
</protein>
<dbReference type="GO" id="GO:0055085">
    <property type="term" value="P:transmembrane transport"/>
    <property type="evidence" value="ECO:0007669"/>
    <property type="project" value="InterPro"/>
</dbReference>
<name>A0A2U2RLM8_9MICO</name>
<feature type="transmembrane region" description="Helical" evidence="7">
    <location>
        <begin position="317"/>
        <end position="338"/>
    </location>
</feature>
<comment type="caution">
    <text evidence="10">The sequence shown here is derived from an EMBL/GenBank/DDBJ whole genome shotgun (WGS) entry which is preliminary data.</text>
</comment>
<evidence type="ECO:0000313" key="10">
    <source>
        <dbReference type="EMBL" id="PWH06772.1"/>
    </source>
</evidence>
<dbReference type="Proteomes" id="UP000245590">
    <property type="component" value="Unassembled WGS sequence"/>
</dbReference>
<keyword evidence="5 7" id="KW-1133">Transmembrane helix</keyword>
<evidence type="ECO:0000259" key="9">
    <source>
        <dbReference type="PROSITE" id="PS50928"/>
    </source>
</evidence>
<feature type="transmembrane region" description="Helical" evidence="7">
    <location>
        <begin position="161"/>
        <end position="181"/>
    </location>
</feature>
<sequence>MSSSPLSRRSSVTAPTRPPGDRPRDDHPDLPTGAAARAPGSDAPLVKRRMTPGRRRRIWRDTGLFFLLIAPNLLAILVFSYWPSVYNIVLSFMDWNLLDPFPEWVGLANYKDVFADPDFWTIILNTVVFTGVTVAGSLVGGLALGSLLATRVRFTGLVRTFAFAPHMLPGAAVGMLWLFMFDPNYGLSRFLFGLFGADSPQWTTTSDWSLWALTIAYLWQRLGFVTVIYYTAILDLPQTLYEAAALDGAHGWRMLRHITLPLLSPITFFLSVTGVIASAQAFDLISIMTGGGPGISSSTLSWMVYEEAFQNFDIGRASAAATTLFALLLMMTFIQVRFSNKRVNYAS</sequence>
<evidence type="ECO:0000313" key="11">
    <source>
        <dbReference type="Proteomes" id="UP000245590"/>
    </source>
</evidence>